<dbReference type="InterPro" id="IPR052894">
    <property type="entry name" value="AsmA-related"/>
</dbReference>
<dbReference type="PANTHER" id="PTHR30441:SF8">
    <property type="entry name" value="DUF748 DOMAIN-CONTAINING PROTEIN"/>
    <property type="match status" value="1"/>
</dbReference>
<dbReference type="PANTHER" id="PTHR30441">
    <property type="entry name" value="DUF748 DOMAIN-CONTAINING PROTEIN"/>
    <property type="match status" value="1"/>
</dbReference>
<dbReference type="Pfam" id="PF05170">
    <property type="entry name" value="AsmA"/>
    <property type="match status" value="1"/>
</dbReference>
<reference evidence="4" key="1">
    <citation type="submission" date="2017-02" db="EMBL/GenBank/DDBJ databases">
        <authorList>
            <person name="Varghese N."/>
            <person name="Submissions S."/>
        </authorList>
    </citation>
    <scope>NUCLEOTIDE SEQUENCE [LARGE SCALE GENOMIC DNA]</scope>
    <source>
        <strain evidence="4">DSM 22720</strain>
    </source>
</reference>
<name>A0A1T4U9R8_9GAMM</name>
<dbReference type="RefSeq" id="WP_078751613.1">
    <property type="nucleotide sequence ID" value="NZ_FUXU01000009.1"/>
</dbReference>
<proteinExistence type="predicted"/>
<feature type="domain" description="AsmA" evidence="2">
    <location>
        <begin position="343"/>
        <end position="544"/>
    </location>
</feature>
<keyword evidence="4" id="KW-1185">Reference proteome</keyword>
<accession>A0A1T4U9R8</accession>
<sequence length="630" mass="69620">MRLLAKLFASVFIIVVVALLTIIALLHTQYGLTMVKHVISTISPYQLAAEELRYDIAHPFTLTFIHPELTHAESEPDHANFQANSVSITVIPLSSLMGENVLRSVVIKGADVTDEWHNALPAQLTIEHIALDNISYSGTSMAFKDAAIQLTDWENSDAPWGNWQGQFLFSSPLVEIDGLPMSNLLLDSERAKESWEIWGISFNSQWGNITGSATLSDSRQWLFHQLTLSDAQLEYSSSLERVIDQWQDFTKNNVVSFRRLDLLDISASFETFTVEHLNASLQGLVLEHGKPMLADIDALLSFNASLIRYQDWVMTDILSDVSLDGNDIDINAFSTKIADDGFISFAGKLNTTALSLNNLVISGMSLNAEDPILQSTFSALQQLNDVRVNNMTVKHTNVLYLDKRFPLQVVGLNLRGQNVVLKQAGKPGLWQGQLSASAASASVNRIPVSSPYFSMESHKGNWQIDPLSLSFIQGQFAAKAHIDLSRQSVPWKVTVTGLSVPNDIYARWLSLPIEINGEHDIALSLSGLADNEDSFAYSLSGELTATPHRLWLHADSGQSLSQSVLSALQHQDNAKNQNQRPLTISNIQLKADRGRISLAPVVIKEHNQSVNLSGRWDLVSGEADLEVSKK</sequence>
<dbReference type="GO" id="GO:0005886">
    <property type="term" value="C:plasma membrane"/>
    <property type="evidence" value="ECO:0007669"/>
    <property type="project" value="TreeGrafter"/>
</dbReference>
<organism evidence="3 4">
    <name type="scientific">Enterovibrio nigricans DSM 22720</name>
    <dbReference type="NCBI Taxonomy" id="1121868"/>
    <lineage>
        <taxon>Bacteria</taxon>
        <taxon>Pseudomonadati</taxon>
        <taxon>Pseudomonadota</taxon>
        <taxon>Gammaproteobacteria</taxon>
        <taxon>Vibrionales</taxon>
        <taxon>Vibrionaceae</taxon>
        <taxon>Enterovibrio</taxon>
    </lineage>
</organism>
<evidence type="ECO:0000313" key="4">
    <source>
        <dbReference type="Proteomes" id="UP000190162"/>
    </source>
</evidence>
<keyword evidence="1" id="KW-0812">Transmembrane</keyword>
<protein>
    <submittedName>
        <fullName evidence="3">AsmA family protein</fullName>
    </submittedName>
</protein>
<evidence type="ECO:0000256" key="1">
    <source>
        <dbReference type="SAM" id="Phobius"/>
    </source>
</evidence>
<dbReference type="EMBL" id="FUXU01000009">
    <property type="protein sequence ID" value="SKA49522.1"/>
    <property type="molecule type" value="Genomic_DNA"/>
</dbReference>
<keyword evidence="1" id="KW-1133">Transmembrane helix</keyword>
<feature type="transmembrane region" description="Helical" evidence="1">
    <location>
        <begin position="7"/>
        <end position="26"/>
    </location>
</feature>
<evidence type="ECO:0000313" key="3">
    <source>
        <dbReference type="EMBL" id="SKA49522.1"/>
    </source>
</evidence>
<dbReference type="AlphaFoldDB" id="A0A1T4U9R8"/>
<dbReference type="OrthoDB" id="5912765at2"/>
<keyword evidence="1" id="KW-0472">Membrane</keyword>
<dbReference type="GO" id="GO:0090313">
    <property type="term" value="P:regulation of protein targeting to membrane"/>
    <property type="evidence" value="ECO:0007669"/>
    <property type="project" value="TreeGrafter"/>
</dbReference>
<dbReference type="Proteomes" id="UP000190162">
    <property type="component" value="Unassembled WGS sequence"/>
</dbReference>
<evidence type="ECO:0000259" key="2">
    <source>
        <dbReference type="Pfam" id="PF05170"/>
    </source>
</evidence>
<gene>
    <name evidence="3" type="ORF">SAMN02745132_01164</name>
</gene>
<dbReference type="InterPro" id="IPR007844">
    <property type="entry name" value="AsmA"/>
</dbReference>